<dbReference type="GO" id="GO:0043565">
    <property type="term" value="F:sequence-specific DNA binding"/>
    <property type="evidence" value="ECO:0007669"/>
    <property type="project" value="TreeGrafter"/>
</dbReference>
<proteinExistence type="predicted"/>
<feature type="non-terminal residue" evidence="2">
    <location>
        <position position="1038"/>
    </location>
</feature>
<sequence length="1038" mass="119399">PLSVETLHAILDEIDDENDLPDNNLFLIPPEPGEISDEYSGDEEDVIDLGHLSGRILNAQVEVGEPEEQRPVPEAVPLESSAAEESGDGRRTRRDDRGSRAGYRSHAARKTKNMINMIVEESNFYARKKDNIDLMLARDEAYTFLAILILSGYNPVPRFDLFWDSSEDMGNRAVQNAMRRNRFREIKRYLHFEREVDKSDRYSKVRSVIRRLQKSFLQHYIPGQYLSHDECMVKYFGKSSLKQSIRMKPIRFGFKVWALNDPVGYLVAFEMYQGANFEGDPEIEAQPGEISDEYSGDEEDVIDLGDLSGRILNAQVEVGEPEEQRPVPEAVPVESSAAEESGDVRRTRRDDRGSRVGYRSHAARKTKSRPTENWKKRKTCSRGIQILPERETTKYKDFNPYELFHLFVDEDMINMIVEESNFYARKKDNIDLMLARDEAYTFLAILILSGYNPVPRFDLFWDSSEDMGNRAVQNAMRRNRFREIKRYLHFEREVDKSDRYSKVRSVIRRLQKSFLQHYIPGQYLSHDECMVKYFGKSSLKQSIRMKPIRFGFKVWALNDPVGYLVAFEMYQGANFEGDPEIEAQVGKCSGTVLHLVDQMLAVDKFKDLPFHVMRHLDRRSRFNLHRVRSLLLVGVGLVTGIFATKFVTEWTWTELHQFRDIKEPVDRRTETKARASSCVPQTRIVSSATSASDHWANSLRELQQSSMLPPPVFRGPHQSLCKNTSGRTKRWEYCLPISGLKNEPLCSNPDRMSLLSWNTSSRNQGIMRNKPCFASVLHMLLMDVYSQLRTFKGNPALLYGTLLGAIRNGLIIPYTQDVDLGYERENERGFSIAAVREALSNVGYHMFNAANLWRVCVAPTHPLAFVLYDQTLPVISGPYQVPYVDLYAMNSERHRTEWRAEGSPPIPIKKALPYSQVRINGVEFDTLADPIAHIASSSHRWVQQWCQIFPGYPPQYCQSAAREARWNFVGLGDTDWLLVVSGSRLGTSEPLERAVATTPALRRATCGSWISNRHWRQKLENSAPTEFELQYYTAIILQ</sequence>
<feature type="compositionally biased region" description="Basic and acidic residues" evidence="1">
    <location>
        <begin position="342"/>
        <end position="354"/>
    </location>
</feature>
<name>A0A7R8ZQP2_9CRUS</name>
<accession>A0A7R8ZQP2</accession>
<dbReference type="InterPro" id="IPR029526">
    <property type="entry name" value="PGBD"/>
</dbReference>
<reference evidence="2" key="1">
    <citation type="submission" date="2020-11" db="EMBL/GenBank/DDBJ databases">
        <authorList>
            <person name="Tran Van P."/>
        </authorList>
    </citation>
    <scope>NUCLEOTIDE SEQUENCE</scope>
</reference>
<dbReference type="AlphaFoldDB" id="A0A7R8ZQP2"/>
<dbReference type="PANTHER" id="PTHR47055">
    <property type="entry name" value="DDE_TNP_1_7 DOMAIN-CONTAINING PROTEIN"/>
    <property type="match status" value="1"/>
</dbReference>
<dbReference type="Pfam" id="PF13843">
    <property type="entry name" value="DDE_Tnp_1_7"/>
    <property type="match status" value="2"/>
</dbReference>
<feature type="region of interest" description="Disordered" evidence="1">
    <location>
        <begin position="317"/>
        <end position="378"/>
    </location>
</feature>
<gene>
    <name evidence="2" type="ORF">CTOB1V02_LOCUS6512</name>
</gene>
<organism evidence="2">
    <name type="scientific">Cyprideis torosa</name>
    <dbReference type="NCBI Taxonomy" id="163714"/>
    <lineage>
        <taxon>Eukaryota</taxon>
        <taxon>Metazoa</taxon>
        <taxon>Ecdysozoa</taxon>
        <taxon>Arthropoda</taxon>
        <taxon>Crustacea</taxon>
        <taxon>Oligostraca</taxon>
        <taxon>Ostracoda</taxon>
        <taxon>Podocopa</taxon>
        <taxon>Podocopida</taxon>
        <taxon>Cytherocopina</taxon>
        <taxon>Cytheroidea</taxon>
        <taxon>Cytherideidae</taxon>
        <taxon>Cyprideis</taxon>
    </lineage>
</organism>
<dbReference type="OrthoDB" id="6366070at2759"/>
<feature type="compositionally biased region" description="Low complexity" evidence="1">
    <location>
        <begin position="327"/>
        <end position="339"/>
    </location>
</feature>
<feature type="compositionally biased region" description="Basic and acidic residues" evidence="1">
    <location>
        <begin position="87"/>
        <end position="99"/>
    </location>
</feature>
<feature type="non-terminal residue" evidence="2">
    <location>
        <position position="1"/>
    </location>
</feature>
<protein>
    <submittedName>
        <fullName evidence="2">Uncharacterized protein</fullName>
    </submittedName>
</protein>
<dbReference type="PANTHER" id="PTHR47055:SF3">
    <property type="entry name" value="PHORBOL-ESTER_DAG-TYPE DOMAIN-CONTAINING PROTEIN"/>
    <property type="match status" value="1"/>
</dbReference>
<evidence type="ECO:0000313" key="2">
    <source>
        <dbReference type="EMBL" id="CAD7228632.1"/>
    </source>
</evidence>
<dbReference type="InterPro" id="IPR052638">
    <property type="entry name" value="PiggyBac_TE-derived"/>
</dbReference>
<evidence type="ECO:0000256" key="1">
    <source>
        <dbReference type="SAM" id="MobiDB-lite"/>
    </source>
</evidence>
<feature type="region of interest" description="Disordered" evidence="1">
    <location>
        <begin position="64"/>
        <end position="106"/>
    </location>
</feature>
<dbReference type="EMBL" id="OB661625">
    <property type="protein sequence ID" value="CAD7228632.1"/>
    <property type="molecule type" value="Genomic_DNA"/>
</dbReference>